<sequence>DRISAALLLAARRRRKISTLRTGLCMAHLLIAKERGCETSCIPVLVPASVVALRVNPSSSTSSLRFARRRAFQGLDVVATVFIYFRAGQAQFPVPGGLRSCVKYHDATMSSAAAALHFCSLCQAGIKSEVPLQWNDTPIQKLAYLRGTFQQPDVWVDELQRNNSPAGRRPAKLHRCGRFLPTLGRSPRLLV</sequence>
<dbReference type="EMBL" id="KT323099">
    <property type="protein sequence ID" value="ALD16222.1"/>
    <property type="molecule type" value="Genomic_DNA"/>
</dbReference>
<feature type="non-terminal residue" evidence="1">
    <location>
        <position position="1"/>
    </location>
</feature>
<name>A0A0M4HFJ5_9PSED</name>
<protein>
    <submittedName>
        <fullName evidence="1">GyrB</fullName>
    </submittedName>
</protein>
<evidence type="ECO:0000313" key="1">
    <source>
        <dbReference type="EMBL" id="ALD16222.1"/>
    </source>
</evidence>
<accession>A0A0M4HFJ5</accession>
<proteinExistence type="predicted"/>
<organism evidence="1">
    <name type="scientific">Pseudomonas sp. Ch5(2015)</name>
    <dbReference type="NCBI Taxonomy" id="1712283"/>
    <lineage>
        <taxon>Bacteria</taxon>
        <taxon>Pseudomonadati</taxon>
        <taxon>Pseudomonadota</taxon>
        <taxon>Gammaproteobacteria</taxon>
        <taxon>Pseudomonadales</taxon>
        <taxon>Pseudomonadaceae</taxon>
        <taxon>Pseudomonas</taxon>
    </lineage>
</organism>
<feature type="non-terminal residue" evidence="1">
    <location>
        <position position="191"/>
    </location>
</feature>
<reference evidence="1" key="1">
    <citation type="submission" date="2015-07" db="EMBL/GenBank/DDBJ databases">
        <title>Assessment of the molecular diversity of Pseudomonas species populations from different hosts.</title>
        <authorList>
            <person name="Hashemi L."/>
        </authorList>
    </citation>
    <scope>NUCLEOTIDE SEQUENCE</scope>
    <source>
        <strain evidence="1">Ch5</strain>
    </source>
</reference>
<dbReference type="AlphaFoldDB" id="A0A0M4HFJ5"/>